<feature type="domain" description="Peptidase M20 dimerisation" evidence="6">
    <location>
        <begin position="65"/>
        <end position="146"/>
    </location>
</feature>
<dbReference type="GO" id="GO:0016787">
    <property type="term" value="F:hydrolase activity"/>
    <property type="evidence" value="ECO:0007669"/>
    <property type="project" value="UniProtKB-KW"/>
</dbReference>
<dbReference type="PANTHER" id="PTHR43808">
    <property type="entry name" value="ACETYLORNITHINE DEACETYLASE"/>
    <property type="match status" value="1"/>
</dbReference>
<dbReference type="InterPro" id="IPR011650">
    <property type="entry name" value="Peptidase_M20_dimer"/>
</dbReference>
<gene>
    <name evidence="7" type="ORF">TOLI1172_LOCUS677</name>
</gene>
<dbReference type="PANTHER" id="PTHR43808:SF8">
    <property type="entry name" value="PEPTIDASE M20 DIMERISATION DOMAIN-CONTAINING PROTEIN"/>
    <property type="match status" value="1"/>
</dbReference>
<evidence type="ECO:0000256" key="2">
    <source>
        <dbReference type="ARBA" id="ARBA00006247"/>
    </source>
</evidence>
<evidence type="ECO:0000256" key="4">
    <source>
        <dbReference type="ARBA" id="ARBA00022801"/>
    </source>
</evidence>
<dbReference type="SUPFAM" id="SSF55031">
    <property type="entry name" value="Bacterial exopeptidase dimerisation domain"/>
    <property type="match status" value="1"/>
</dbReference>
<comment type="cofactor">
    <cofactor evidence="1">
        <name>Zn(2+)</name>
        <dbReference type="ChEBI" id="CHEBI:29105"/>
    </cofactor>
</comment>
<dbReference type="EMBL" id="HBFP01000926">
    <property type="protein sequence ID" value="CAD8816289.1"/>
    <property type="molecule type" value="Transcribed_RNA"/>
</dbReference>
<comment type="similarity">
    <text evidence="2">Belongs to the peptidase M20A family.</text>
</comment>
<dbReference type="Pfam" id="PF07687">
    <property type="entry name" value="M20_dimer"/>
    <property type="match status" value="1"/>
</dbReference>
<name>A0A7S1EPW0_9RHOD</name>
<accession>A0A7S1EPW0</accession>
<evidence type="ECO:0000256" key="5">
    <source>
        <dbReference type="ARBA" id="ARBA00022833"/>
    </source>
</evidence>
<dbReference type="SUPFAM" id="SSF53187">
    <property type="entry name" value="Zn-dependent exopeptidases"/>
    <property type="match status" value="1"/>
</dbReference>
<protein>
    <recommendedName>
        <fullName evidence="6">Peptidase M20 dimerisation domain-containing protein</fullName>
    </recommendedName>
</protein>
<evidence type="ECO:0000256" key="3">
    <source>
        <dbReference type="ARBA" id="ARBA00022723"/>
    </source>
</evidence>
<dbReference type="AlphaFoldDB" id="A0A7S1EPW0"/>
<reference evidence="7" key="1">
    <citation type="submission" date="2021-01" db="EMBL/GenBank/DDBJ databases">
        <authorList>
            <person name="Corre E."/>
            <person name="Pelletier E."/>
            <person name="Niang G."/>
            <person name="Scheremetjew M."/>
            <person name="Finn R."/>
            <person name="Kale V."/>
            <person name="Holt S."/>
            <person name="Cochrane G."/>
            <person name="Meng A."/>
            <person name="Brown T."/>
            <person name="Cohen L."/>
        </authorList>
    </citation>
    <scope>NUCLEOTIDE SEQUENCE</scope>
    <source>
        <strain evidence="7">CCMP3278</strain>
    </source>
</reference>
<dbReference type="InterPro" id="IPR036264">
    <property type="entry name" value="Bact_exopeptidase_dim_dom"/>
</dbReference>
<evidence type="ECO:0000259" key="6">
    <source>
        <dbReference type="Pfam" id="PF07687"/>
    </source>
</evidence>
<organism evidence="7">
    <name type="scientific">Timspurckia oligopyrenoides</name>
    <dbReference type="NCBI Taxonomy" id="708627"/>
    <lineage>
        <taxon>Eukaryota</taxon>
        <taxon>Rhodophyta</taxon>
        <taxon>Bangiophyceae</taxon>
        <taxon>Porphyridiales</taxon>
        <taxon>Porphyridiaceae</taxon>
        <taxon>Timspurckia</taxon>
    </lineage>
</organism>
<keyword evidence="4" id="KW-0378">Hydrolase</keyword>
<proteinExistence type="inferred from homology"/>
<evidence type="ECO:0000313" key="7">
    <source>
        <dbReference type="EMBL" id="CAD8816289.1"/>
    </source>
</evidence>
<keyword evidence="3" id="KW-0479">Metal-binding</keyword>
<sequence>MLVTFVQECHQDTFGRNIGVLAVSGEEVDHLGMIHASLGLLKHYDHALIKYLIMGEPTELKLVLKQKGMIKLKLKSHGKAAHSGYPQLGVDAIQPLIQFVNALYLIYPNNHSGDGVTMNVGVIRGGDAPNVVPNYAECVVMFRVIGSATEIVDHVCALAMKYNVKCEVITVNEPYDYMELSAAELNDVNVSVDPIVAYNTDTPYGHFFENALLFGAGSILDAHTPHEMIKLHDLYQLPTHLHSIITTLSHNSRLSSITAPLLTTRGQHTEL</sequence>
<keyword evidence="5" id="KW-0862">Zinc</keyword>
<dbReference type="InterPro" id="IPR050072">
    <property type="entry name" value="Peptidase_M20A"/>
</dbReference>
<dbReference type="Gene3D" id="3.30.70.360">
    <property type="match status" value="1"/>
</dbReference>
<evidence type="ECO:0000256" key="1">
    <source>
        <dbReference type="ARBA" id="ARBA00001947"/>
    </source>
</evidence>